<dbReference type="EMBL" id="JARK01001337">
    <property type="protein sequence ID" value="EYC34165.1"/>
    <property type="molecule type" value="Genomic_DNA"/>
</dbReference>
<dbReference type="AlphaFoldDB" id="A0A016W3E6"/>
<reference evidence="2" key="1">
    <citation type="journal article" date="2015" name="Nat. Genet.">
        <title>The genome and transcriptome of the zoonotic hookworm Ancylostoma ceylanicum identify infection-specific gene families.</title>
        <authorList>
            <person name="Schwarz E.M."/>
            <person name="Hu Y."/>
            <person name="Antoshechkin I."/>
            <person name="Miller M.M."/>
            <person name="Sternberg P.W."/>
            <person name="Aroian R.V."/>
        </authorList>
    </citation>
    <scope>NUCLEOTIDE SEQUENCE</scope>
    <source>
        <strain evidence="2">HY135</strain>
    </source>
</reference>
<dbReference type="Proteomes" id="UP000024635">
    <property type="component" value="Unassembled WGS sequence"/>
</dbReference>
<protein>
    <submittedName>
        <fullName evidence="1">Uncharacterized protein</fullName>
    </submittedName>
</protein>
<evidence type="ECO:0000313" key="1">
    <source>
        <dbReference type="EMBL" id="EYC34165.1"/>
    </source>
</evidence>
<gene>
    <name evidence="1" type="primary">Acey_s0001.g282</name>
    <name evidence="1" type="ORF">Y032_0001g282</name>
</gene>
<accession>A0A016W3E6</accession>
<name>A0A016W3E6_9BILA</name>
<evidence type="ECO:0000313" key="2">
    <source>
        <dbReference type="Proteomes" id="UP000024635"/>
    </source>
</evidence>
<organism evidence="1 2">
    <name type="scientific">Ancylostoma ceylanicum</name>
    <dbReference type="NCBI Taxonomy" id="53326"/>
    <lineage>
        <taxon>Eukaryota</taxon>
        <taxon>Metazoa</taxon>
        <taxon>Ecdysozoa</taxon>
        <taxon>Nematoda</taxon>
        <taxon>Chromadorea</taxon>
        <taxon>Rhabditida</taxon>
        <taxon>Rhabditina</taxon>
        <taxon>Rhabditomorpha</taxon>
        <taxon>Strongyloidea</taxon>
        <taxon>Ancylostomatidae</taxon>
        <taxon>Ancylostomatinae</taxon>
        <taxon>Ancylostoma</taxon>
    </lineage>
</organism>
<comment type="caution">
    <text evidence="1">The sequence shown here is derived from an EMBL/GenBank/DDBJ whole genome shotgun (WGS) entry which is preliminary data.</text>
</comment>
<keyword evidence="2" id="KW-1185">Reference proteome</keyword>
<sequence length="142" mass="15364">MGTCGGRAALQGPRVGSANCCKWTYLSAGEIGKARGWLAKTLDPGQPAKVNACSRQTASVSLLTASPILAYINGRRTGPGYLHRTRKRNRTTTKPHLQIENIAVFDTIAVQGHARVSKLFHTTVLRREEHTQAVIGNATFLP</sequence>
<proteinExistence type="predicted"/>